<name>X0UEX0_9ZZZZ</name>
<dbReference type="EMBL" id="BARS01014892">
    <property type="protein sequence ID" value="GAF97856.1"/>
    <property type="molecule type" value="Genomic_DNA"/>
</dbReference>
<feature type="non-terminal residue" evidence="1">
    <location>
        <position position="1"/>
    </location>
</feature>
<evidence type="ECO:0000313" key="1">
    <source>
        <dbReference type="EMBL" id="GAF97856.1"/>
    </source>
</evidence>
<proteinExistence type="predicted"/>
<sequence>HKKQITGNEALSLRFDFVYVHDSVLDKYERNDETYIVSPENCSVWYGNQWAVICNGRVDRHTIEVELKNLYEGVRYDITKHWNKYAVKDPVKYEKGIDIGSKSKKLLEDYVKFGEYLAYQLGIILEEDITPEQITNINEHNFYKGYWWDQEQIKPITYHIPHNFNQNDFFNRCSLLSKLIIEPLPEKIIRKTLKKLNIYNDSIKSYRSLRLLNFLLRYFFFAQKIGFDLMNNNDIETMKKRIENDFKDNPIEPLILLQKFRKLDAHNISSQEKMQIINEGNKIFHIQTVFN</sequence>
<protein>
    <submittedName>
        <fullName evidence="1">Uncharacterized protein</fullName>
    </submittedName>
</protein>
<comment type="caution">
    <text evidence="1">The sequence shown here is derived from an EMBL/GenBank/DDBJ whole genome shotgun (WGS) entry which is preliminary data.</text>
</comment>
<organism evidence="1">
    <name type="scientific">marine sediment metagenome</name>
    <dbReference type="NCBI Taxonomy" id="412755"/>
    <lineage>
        <taxon>unclassified sequences</taxon>
        <taxon>metagenomes</taxon>
        <taxon>ecological metagenomes</taxon>
    </lineage>
</organism>
<gene>
    <name evidence="1" type="ORF">S01H1_24737</name>
</gene>
<accession>X0UEX0</accession>
<feature type="non-terminal residue" evidence="1">
    <location>
        <position position="291"/>
    </location>
</feature>
<reference evidence="1" key="1">
    <citation type="journal article" date="2014" name="Front. Microbiol.">
        <title>High frequency of phylogenetically diverse reductive dehalogenase-homologous genes in deep subseafloor sedimentary metagenomes.</title>
        <authorList>
            <person name="Kawai M."/>
            <person name="Futagami T."/>
            <person name="Toyoda A."/>
            <person name="Takaki Y."/>
            <person name="Nishi S."/>
            <person name="Hori S."/>
            <person name="Arai W."/>
            <person name="Tsubouchi T."/>
            <person name="Morono Y."/>
            <person name="Uchiyama I."/>
            <person name="Ito T."/>
            <person name="Fujiyama A."/>
            <person name="Inagaki F."/>
            <person name="Takami H."/>
        </authorList>
    </citation>
    <scope>NUCLEOTIDE SEQUENCE</scope>
    <source>
        <strain evidence="1">Expedition CK06-06</strain>
    </source>
</reference>
<dbReference type="AlphaFoldDB" id="X0UEX0"/>